<keyword evidence="3" id="KW-1185">Reference proteome</keyword>
<dbReference type="AlphaFoldDB" id="A0A6G8Q1C9"/>
<gene>
    <name evidence="2" type="ORF">GBA65_19115</name>
</gene>
<sequence>MSYPYDGVDLREHPEAYRIGRGEEGVFHAQPYKGELLPLWSFKTVEAARESADAIHEKFRGYAAEGDFVGMDVARKYLQMGYTRSRRYAMHKGGNKSKPLDEPDPEKSRAAEIFYEKWRAAAEDDEYLRLKGEFQRRRR</sequence>
<protein>
    <submittedName>
        <fullName evidence="2">DUF4385 family protein</fullName>
    </submittedName>
</protein>
<reference evidence="2 3" key="1">
    <citation type="submission" date="2019-10" db="EMBL/GenBank/DDBJ databases">
        <title>Rubrobacter sp nov SCSIO 52915 isolated from a deep-sea sediment in the South China Sea.</title>
        <authorList>
            <person name="Chen R.W."/>
        </authorList>
    </citation>
    <scope>NUCLEOTIDE SEQUENCE [LARGE SCALE GENOMIC DNA]</scope>
    <source>
        <strain evidence="2 3">SCSIO 52915</strain>
    </source>
</reference>
<name>A0A6G8Q1C9_9ACTN</name>
<evidence type="ECO:0000256" key="1">
    <source>
        <dbReference type="SAM" id="MobiDB-lite"/>
    </source>
</evidence>
<proteinExistence type="predicted"/>
<feature type="compositionally biased region" description="Basic and acidic residues" evidence="1">
    <location>
        <begin position="98"/>
        <end position="108"/>
    </location>
</feature>
<feature type="region of interest" description="Disordered" evidence="1">
    <location>
        <begin position="88"/>
        <end position="108"/>
    </location>
</feature>
<organism evidence="2 3">
    <name type="scientific">Rubrobacter marinus</name>
    <dbReference type="NCBI Taxonomy" id="2653852"/>
    <lineage>
        <taxon>Bacteria</taxon>
        <taxon>Bacillati</taxon>
        <taxon>Actinomycetota</taxon>
        <taxon>Rubrobacteria</taxon>
        <taxon>Rubrobacterales</taxon>
        <taxon>Rubrobacteraceae</taxon>
        <taxon>Rubrobacter</taxon>
    </lineage>
</organism>
<accession>A0A6G8Q1C9</accession>
<dbReference type="KEGG" id="rmar:GBA65_19115"/>
<evidence type="ECO:0000313" key="2">
    <source>
        <dbReference type="EMBL" id="QIN80282.1"/>
    </source>
</evidence>
<dbReference type="Pfam" id="PF14328">
    <property type="entry name" value="DUF4385"/>
    <property type="match status" value="1"/>
</dbReference>
<dbReference type="EMBL" id="CP045121">
    <property type="protein sequence ID" value="QIN80282.1"/>
    <property type="molecule type" value="Genomic_DNA"/>
</dbReference>
<dbReference type="RefSeq" id="WP_166397953.1">
    <property type="nucleotide sequence ID" value="NZ_CP045121.1"/>
</dbReference>
<dbReference type="InterPro" id="IPR025494">
    <property type="entry name" value="DUF4385"/>
</dbReference>
<evidence type="ECO:0000313" key="3">
    <source>
        <dbReference type="Proteomes" id="UP000502706"/>
    </source>
</evidence>
<dbReference type="Proteomes" id="UP000502706">
    <property type="component" value="Chromosome"/>
</dbReference>